<reference evidence="2" key="1">
    <citation type="journal article" date="2020" name="Nature">
        <title>Giant virus diversity and host interactions through global metagenomics.</title>
        <authorList>
            <person name="Schulz F."/>
            <person name="Roux S."/>
            <person name="Paez-Espino D."/>
            <person name="Jungbluth S."/>
            <person name="Walsh D.A."/>
            <person name="Denef V.J."/>
            <person name="McMahon K.D."/>
            <person name="Konstantinidis K.T."/>
            <person name="Eloe-Fadrosh E.A."/>
            <person name="Kyrpides N.C."/>
            <person name="Woyke T."/>
        </authorList>
    </citation>
    <scope>NUCLEOTIDE SEQUENCE</scope>
    <source>
        <strain evidence="2">GVMAG-M-3300023110-24</strain>
    </source>
</reference>
<name>A0A6C0CZ51_9ZZZZ</name>
<protein>
    <submittedName>
        <fullName evidence="2">Uncharacterized protein</fullName>
    </submittedName>
</protein>
<proteinExistence type="predicted"/>
<feature type="region of interest" description="Disordered" evidence="1">
    <location>
        <begin position="283"/>
        <end position="316"/>
    </location>
</feature>
<accession>A0A6C0CZ51</accession>
<sequence>MNYIFQNTRYRIHMNGGNLSEAEQTRDQLSYEICYTNILNSLKSLNDYYYTKIEYTDFESIKETFDITTIEDKELIYKTIKLANENNPNYYMVNNVTNYQQFLSEVDKHSSKNRDKFVIFEDNINSNDLKSKRRDNLIILNVENINIYESYAKIDSFPTNLLNTFSYIFYPGFFTSDMFKRHRKEFILLVSRLIFIMFKGLNTNQGSRGMEPNEINTMWSKCGLASSITEPYGNNLLFFEKDTNSKYVSYTTADYNSWEKKIKPTSATLVKILEDINIKTTIGDETGAAPGKQTKKQQQQQQQQKPQPGALGPGALTPEQIKKINELFDALRAANDVSSYNKALIDDSTFVGITKDIRDKIIAEESINKKDIEFLEVNKSVSDIVINYIESGKQKDANKKGNFIDSKNKMAVAIKSYFVKSLGSISTGSLIKDIFIPYSTKTWNPNISFK</sequence>
<dbReference type="EMBL" id="MN739511">
    <property type="protein sequence ID" value="QHT09442.1"/>
    <property type="molecule type" value="Genomic_DNA"/>
</dbReference>
<evidence type="ECO:0000256" key="1">
    <source>
        <dbReference type="SAM" id="MobiDB-lite"/>
    </source>
</evidence>
<feature type="compositionally biased region" description="Low complexity" evidence="1">
    <location>
        <begin position="287"/>
        <end position="316"/>
    </location>
</feature>
<evidence type="ECO:0000313" key="2">
    <source>
        <dbReference type="EMBL" id="QHT09442.1"/>
    </source>
</evidence>
<dbReference type="AlphaFoldDB" id="A0A6C0CZ51"/>
<organism evidence="2">
    <name type="scientific">viral metagenome</name>
    <dbReference type="NCBI Taxonomy" id="1070528"/>
    <lineage>
        <taxon>unclassified sequences</taxon>
        <taxon>metagenomes</taxon>
        <taxon>organismal metagenomes</taxon>
    </lineage>
</organism>